<dbReference type="Proteomes" id="UP000785613">
    <property type="component" value="Unassembled WGS sequence"/>
</dbReference>
<evidence type="ECO:0000313" key="4">
    <source>
        <dbReference type="Proteomes" id="UP000785613"/>
    </source>
</evidence>
<gene>
    <name evidence="3" type="ORF">F0185_30125</name>
</gene>
<dbReference type="SUPFAM" id="SSF56601">
    <property type="entry name" value="beta-lactamase/transpeptidase-like"/>
    <property type="match status" value="1"/>
</dbReference>
<accession>A0ABX0LV50</accession>
<dbReference type="PANTHER" id="PTHR43283">
    <property type="entry name" value="BETA-LACTAMASE-RELATED"/>
    <property type="match status" value="1"/>
</dbReference>
<dbReference type="Pfam" id="PF00144">
    <property type="entry name" value="Beta-lactamase"/>
    <property type="match status" value="1"/>
</dbReference>
<protein>
    <submittedName>
        <fullName evidence="3">Beta-lactamase family protein</fullName>
    </submittedName>
</protein>
<keyword evidence="1" id="KW-0732">Signal</keyword>
<comment type="caution">
    <text evidence="3">The sequence shown here is derived from an EMBL/GenBank/DDBJ whole genome shotgun (WGS) entry which is preliminary data.</text>
</comment>
<sequence length="374" mass="39234">MLLRRIAGIAALTLASAACAAAAPDQLDAIVKAAMAGSQVPAVGAVILRDGAIAAQTVQGRRRNDQPQRAGADDVWLIGSTGKVMTVAMIARLAERGVLAWDAPLATMLPELAAGMLPEYRQLTLLQLLSHRSGLPRDLLDLKGAEHFFGDTRPTGQQRLAYIAAALKDKPEVAPGTAFAYSNTGFLIAAAIAEKATGESYEALMRKEVFEPLAMRRVGFGNTGEGQNRGHQHGKPMLRMVKFDDGAPAMFAPAGFLHMSLADWARFNLDQLAGGQGKGKLLTPASYKLMQTAQPGSPAGLDWGVQASVAGRAGPALVHQGSDGNWLAIAVLFPEQGSGALVVANAAEEMGADKVLNGIFGKLFPILSPASKRP</sequence>
<keyword evidence="4" id="KW-1185">Reference proteome</keyword>
<dbReference type="PROSITE" id="PS51257">
    <property type="entry name" value="PROKAR_LIPOPROTEIN"/>
    <property type="match status" value="1"/>
</dbReference>
<evidence type="ECO:0000259" key="2">
    <source>
        <dbReference type="Pfam" id="PF00144"/>
    </source>
</evidence>
<organism evidence="3 4">
    <name type="scientific">Massilia rubra</name>
    <dbReference type="NCBI Taxonomy" id="2607910"/>
    <lineage>
        <taxon>Bacteria</taxon>
        <taxon>Pseudomonadati</taxon>
        <taxon>Pseudomonadota</taxon>
        <taxon>Betaproteobacteria</taxon>
        <taxon>Burkholderiales</taxon>
        <taxon>Oxalobacteraceae</taxon>
        <taxon>Telluria group</taxon>
        <taxon>Massilia</taxon>
    </lineage>
</organism>
<dbReference type="RefSeq" id="WP_167231658.1">
    <property type="nucleotide sequence ID" value="NZ_VUYU01000034.1"/>
</dbReference>
<dbReference type="Gene3D" id="3.40.710.10">
    <property type="entry name" value="DD-peptidase/beta-lactamase superfamily"/>
    <property type="match status" value="1"/>
</dbReference>
<feature type="domain" description="Beta-lactamase-related" evidence="2">
    <location>
        <begin position="27"/>
        <end position="353"/>
    </location>
</feature>
<name>A0ABX0LV50_9BURK</name>
<evidence type="ECO:0000256" key="1">
    <source>
        <dbReference type="SAM" id="SignalP"/>
    </source>
</evidence>
<feature type="signal peptide" evidence="1">
    <location>
        <begin position="1"/>
        <end position="20"/>
    </location>
</feature>
<evidence type="ECO:0000313" key="3">
    <source>
        <dbReference type="EMBL" id="NHZ37824.1"/>
    </source>
</evidence>
<dbReference type="InterPro" id="IPR012338">
    <property type="entry name" value="Beta-lactam/transpept-like"/>
</dbReference>
<reference evidence="3 4" key="1">
    <citation type="submission" date="2019-09" db="EMBL/GenBank/DDBJ databases">
        <title>Taxonomy of Antarctic Massilia spp.: description of Massilia rubra sp. nov., Massilia aquatica sp. nov., Massilia mucilaginosa sp. nov., Massilia frigida sp. nov. isolated from streams, lakes and regoliths.</title>
        <authorList>
            <person name="Holochova P."/>
            <person name="Sedlacek I."/>
            <person name="Kralova S."/>
            <person name="Maslanova I."/>
            <person name="Busse H.-J."/>
            <person name="Stankova E."/>
            <person name="Vrbovska V."/>
            <person name="Kovarovic V."/>
            <person name="Bartak M."/>
            <person name="Svec P."/>
            <person name="Pantucek R."/>
        </authorList>
    </citation>
    <scope>NUCLEOTIDE SEQUENCE [LARGE SCALE GENOMIC DNA]</scope>
    <source>
        <strain evidence="3 4">CCM 8692</strain>
    </source>
</reference>
<proteinExistence type="predicted"/>
<dbReference type="EMBL" id="VUYU01000034">
    <property type="protein sequence ID" value="NHZ37824.1"/>
    <property type="molecule type" value="Genomic_DNA"/>
</dbReference>
<feature type="chain" id="PRO_5046324922" evidence="1">
    <location>
        <begin position="21"/>
        <end position="374"/>
    </location>
</feature>
<dbReference type="InterPro" id="IPR001466">
    <property type="entry name" value="Beta-lactam-related"/>
</dbReference>
<dbReference type="InterPro" id="IPR050789">
    <property type="entry name" value="Diverse_Enzym_Activities"/>
</dbReference>